<feature type="region of interest" description="Disordered" evidence="4">
    <location>
        <begin position="110"/>
        <end position="174"/>
    </location>
</feature>
<dbReference type="Pfam" id="PF03110">
    <property type="entry name" value="SBP"/>
    <property type="match status" value="1"/>
</dbReference>
<keyword evidence="1" id="KW-0479">Metal-binding</keyword>
<dbReference type="Gene3D" id="4.10.1100.10">
    <property type="entry name" value="Transcription factor, SBP-box domain"/>
    <property type="match status" value="1"/>
</dbReference>
<dbReference type="GO" id="GO:0005634">
    <property type="term" value="C:nucleus"/>
    <property type="evidence" value="ECO:0007669"/>
    <property type="project" value="InterPro"/>
</dbReference>
<evidence type="ECO:0000313" key="7">
    <source>
        <dbReference type="Proteomes" id="UP001055712"/>
    </source>
</evidence>
<organism evidence="6 7">
    <name type="scientific">Chlorella vulgaris</name>
    <name type="common">Green alga</name>
    <dbReference type="NCBI Taxonomy" id="3077"/>
    <lineage>
        <taxon>Eukaryota</taxon>
        <taxon>Viridiplantae</taxon>
        <taxon>Chlorophyta</taxon>
        <taxon>core chlorophytes</taxon>
        <taxon>Trebouxiophyceae</taxon>
        <taxon>Chlorellales</taxon>
        <taxon>Chlorellaceae</taxon>
        <taxon>Chlorella clade</taxon>
        <taxon>Chlorella</taxon>
    </lineage>
</organism>
<evidence type="ECO:0000313" key="6">
    <source>
        <dbReference type="EMBL" id="KAI3424061.1"/>
    </source>
</evidence>
<dbReference type="SUPFAM" id="SSF103612">
    <property type="entry name" value="SBT domain"/>
    <property type="match status" value="1"/>
</dbReference>
<dbReference type="InterPro" id="IPR036893">
    <property type="entry name" value="SBP_sf"/>
</dbReference>
<dbReference type="EMBL" id="SIDB01000013">
    <property type="protein sequence ID" value="KAI3424061.1"/>
    <property type="molecule type" value="Genomic_DNA"/>
</dbReference>
<dbReference type="GO" id="GO:0003677">
    <property type="term" value="F:DNA binding"/>
    <property type="evidence" value="ECO:0007669"/>
    <property type="project" value="InterPro"/>
</dbReference>
<dbReference type="PANTHER" id="PTHR31251:SF169">
    <property type="entry name" value="SQUAMOSA PROMOTER-BINDING-LIKE PROTEIN 8"/>
    <property type="match status" value="1"/>
</dbReference>
<evidence type="ECO:0000256" key="3">
    <source>
        <dbReference type="ARBA" id="ARBA00022833"/>
    </source>
</evidence>
<dbReference type="PANTHER" id="PTHR31251">
    <property type="entry name" value="SQUAMOSA PROMOTER-BINDING-LIKE PROTEIN 4"/>
    <property type="match status" value="1"/>
</dbReference>
<sequence>MVATPSTSSASASPARPAARPKRRKGARGSQGRSCRVPGCTAALEPGYCEAYRICRTHHRADSFQMDGNTCRYCQQCGKIHCLSEFDKGRQSCRMSLSRHQRARLLRQLRNAPAAGQARGQAGKAGKAGKKRVREEQRQPTQQKDAGKPAAAAPAPAATAASSAGPAPPPAATSAASCLATQLPALALPAGVPVPVPQPVPQLMLLEERLQPTTPRISLQSVLPGTMHAALLAKDAGRPPPQPAALAVPLAAAGAAAGLSAPLPAPDSVIEQPLPQQHCLPVSVVTAGGSNAEDLVPLVPELLHPVPCQPGPPFPPQPRPDLVHRALEMLDSPHEPGSGEMPSVDELLDFNAQLGLRLHSGGSSSSDLPLLLDIGAQPAASKHAAALHASSKRRRLAEVPPPALTQSLVSGGAASDQLVSQASYPRLHLSRPRSTATQAVHAAAVEFPTDAAMSDFPRKPAAKYVLGAASLPLPSIQHPLQLPLAACRSLDAGLSLPLHAVPVTPEGNCGSLPAMLLGPSFIA</sequence>
<keyword evidence="2" id="KW-0863">Zinc-finger</keyword>
<evidence type="ECO:0000256" key="1">
    <source>
        <dbReference type="ARBA" id="ARBA00022723"/>
    </source>
</evidence>
<comment type="caution">
    <text evidence="6">The sequence shown here is derived from an EMBL/GenBank/DDBJ whole genome shotgun (WGS) entry which is preliminary data.</text>
</comment>
<reference evidence="6" key="2">
    <citation type="submission" date="2020-11" db="EMBL/GenBank/DDBJ databases">
        <authorList>
            <person name="Cecchin M."/>
            <person name="Marcolungo L."/>
            <person name="Rossato M."/>
            <person name="Girolomoni L."/>
            <person name="Cosentino E."/>
            <person name="Cuine S."/>
            <person name="Li-Beisson Y."/>
            <person name="Delledonne M."/>
            <person name="Ballottari M."/>
        </authorList>
    </citation>
    <scope>NUCLEOTIDE SEQUENCE</scope>
    <source>
        <strain evidence="6">211/11P</strain>
        <tissue evidence="6">Whole cell</tissue>
    </source>
</reference>
<dbReference type="OrthoDB" id="1428121at2759"/>
<reference evidence="6" key="1">
    <citation type="journal article" date="2019" name="Plant J.">
        <title>Chlorella vulgaris genome assembly and annotation reveals the molecular basis for metabolic acclimation to high light conditions.</title>
        <authorList>
            <person name="Cecchin M."/>
            <person name="Marcolungo L."/>
            <person name="Rossato M."/>
            <person name="Girolomoni L."/>
            <person name="Cosentino E."/>
            <person name="Cuine S."/>
            <person name="Li-Beisson Y."/>
            <person name="Delledonne M."/>
            <person name="Ballottari M."/>
        </authorList>
    </citation>
    <scope>NUCLEOTIDE SEQUENCE</scope>
    <source>
        <strain evidence="6">211/11P</strain>
    </source>
</reference>
<feature type="region of interest" description="Disordered" evidence="4">
    <location>
        <begin position="1"/>
        <end position="36"/>
    </location>
</feature>
<feature type="compositionally biased region" description="Low complexity" evidence="4">
    <location>
        <begin position="148"/>
        <end position="165"/>
    </location>
</feature>
<proteinExistence type="predicted"/>
<keyword evidence="3" id="KW-0862">Zinc</keyword>
<accession>A0A9D4YST4</accession>
<evidence type="ECO:0000256" key="2">
    <source>
        <dbReference type="ARBA" id="ARBA00022771"/>
    </source>
</evidence>
<dbReference type="GO" id="GO:0008270">
    <property type="term" value="F:zinc ion binding"/>
    <property type="evidence" value="ECO:0007669"/>
    <property type="project" value="UniProtKB-KW"/>
</dbReference>
<dbReference type="AlphaFoldDB" id="A0A9D4YST4"/>
<dbReference type="InterPro" id="IPR044817">
    <property type="entry name" value="SBP-like"/>
</dbReference>
<dbReference type="InterPro" id="IPR004333">
    <property type="entry name" value="SBP_dom"/>
</dbReference>
<name>A0A9D4YST4_CHLVU</name>
<feature type="domain" description="SBP-type" evidence="5">
    <location>
        <begin position="32"/>
        <end position="107"/>
    </location>
</feature>
<protein>
    <recommendedName>
        <fullName evidence="5">SBP-type domain-containing protein</fullName>
    </recommendedName>
</protein>
<feature type="compositionally biased region" description="Low complexity" evidence="4">
    <location>
        <begin position="1"/>
        <end position="18"/>
    </location>
</feature>
<evidence type="ECO:0000256" key="4">
    <source>
        <dbReference type="SAM" id="MobiDB-lite"/>
    </source>
</evidence>
<feature type="compositionally biased region" description="Low complexity" evidence="4">
    <location>
        <begin position="110"/>
        <end position="125"/>
    </location>
</feature>
<keyword evidence="7" id="KW-1185">Reference proteome</keyword>
<evidence type="ECO:0000259" key="5">
    <source>
        <dbReference type="PROSITE" id="PS51141"/>
    </source>
</evidence>
<dbReference type="Proteomes" id="UP001055712">
    <property type="component" value="Unassembled WGS sequence"/>
</dbReference>
<gene>
    <name evidence="6" type="ORF">D9Q98_009424</name>
</gene>
<dbReference type="PROSITE" id="PS51141">
    <property type="entry name" value="ZF_SBP"/>
    <property type="match status" value="1"/>
</dbReference>